<feature type="region of interest" description="Disordered" evidence="1">
    <location>
        <begin position="442"/>
        <end position="464"/>
    </location>
</feature>
<dbReference type="CDD" id="cd09272">
    <property type="entry name" value="RNase_HI_RT_Ty1"/>
    <property type="match status" value="1"/>
</dbReference>
<reference evidence="2" key="1">
    <citation type="journal article" date="2019" name="Sci. Rep.">
        <title>Draft genome of Tanacetum cinerariifolium, the natural source of mosquito coil.</title>
        <authorList>
            <person name="Yamashiro T."/>
            <person name="Shiraishi A."/>
            <person name="Satake H."/>
            <person name="Nakayama K."/>
        </authorList>
    </citation>
    <scope>NUCLEOTIDE SEQUENCE</scope>
</reference>
<evidence type="ECO:0000256" key="1">
    <source>
        <dbReference type="SAM" id="MobiDB-lite"/>
    </source>
</evidence>
<protein>
    <submittedName>
        <fullName evidence="2">Ribonuclease H-like domain-containing protein</fullName>
    </submittedName>
</protein>
<feature type="region of interest" description="Disordered" evidence="1">
    <location>
        <begin position="670"/>
        <end position="694"/>
    </location>
</feature>
<gene>
    <name evidence="2" type="ORF">Tci_014686</name>
</gene>
<dbReference type="PANTHER" id="PTHR11439:SF495">
    <property type="entry name" value="REVERSE TRANSCRIPTASE, RNA-DEPENDENT DNA POLYMERASE-RELATED"/>
    <property type="match status" value="1"/>
</dbReference>
<comment type="caution">
    <text evidence="2">The sequence shown here is derived from an EMBL/GenBank/DDBJ whole genome shotgun (WGS) entry which is preliminary data.</text>
</comment>
<evidence type="ECO:0000313" key="2">
    <source>
        <dbReference type="EMBL" id="GEU42708.1"/>
    </source>
</evidence>
<proteinExistence type="predicted"/>
<dbReference type="PANTHER" id="PTHR11439">
    <property type="entry name" value="GAG-POL-RELATED RETROTRANSPOSON"/>
    <property type="match status" value="1"/>
</dbReference>
<sequence>MIGGLMYLTASRPDIAFATFVCAHYQACPTVKHLKEVKRIFWYLRQSYNMGLWYSKDSGFELNAYSDTDQAGCKDDCKSTLGGIQFLIEKLVSWSLKKQDYTAMSTAEAKYVSLSACCTQVIGMRTQLLDYAYTYNKIPIYCDSKSAIAISCNPVQHLRTKHINIRYHFIKEHIEKGTMELYFVGAEYQLADLFTKALPKKCFDYLVHRIVIIMAQPQRPVDVHQDELCPPNKRYDLMNANKKVDLKNLLWQFWHTLQEDGSKNKLKFMLDIKELTLTLDDFRTIFHLPQATDNNHDHFVHAPKFSKMVPFYINNLGFTLELRSTSNFKTTGLLQLWQTLCKMFSRISQRVRDRYYNLEDDVMIKSIFNSGKSKGVVGMKILDWMITDKMKLTENYRLYAEVFGVDVPTTQSLMIESTQGTDRTTRAPRTPNPEIAEVLQDTLQVSPTEQKSREELEATQNVEKVKEHLMAEEIEKLVEETKNVEENVKLASSPLRNDDNQTNPDTRLEPRSDKERPEGEREGDRGVSETTRILRTHSTLITLDSEKLQDLTETDIIPSSSTPSSSSSKLSATNRLLSLFKSKPGCFKRYKSFFDELQGKYDCLFCYLTTKFMPRRKFNALAQNLQDIMLESLPKMVDERIKKIPQTQVPLYVAQGQKTYEHGTFVFGKSSSGQDYESEPGPSTSDDVLSNEKVSQELMDEMSQTVNEAKLRKIVDEM</sequence>
<name>A0A6L2K006_TANCI</name>
<dbReference type="EMBL" id="BKCJ010001606">
    <property type="protein sequence ID" value="GEU42708.1"/>
    <property type="molecule type" value="Genomic_DNA"/>
</dbReference>
<accession>A0A6L2K006</accession>
<feature type="compositionally biased region" description="Basic and acidic residues" evidence="1">
    <location>
        <begin position="506"/>
        <end position="527"/>
    </location>
</feature>
<feature type="region of interest" description="Disordered" evidence="1">
    <location>
        <begin position="487"/>
        <end position="531"/>
    </location>
</feature>
<feature type="compositionally biased region" description="Polar residues" evidence="1">
    <location>
        <begin position="670"/>
        <end position="688"/>
    </location>
</feature>
<dbReference type="AlphaFoldDB" id="A0A6L2K006"/>
<organism evidence="2">
    <name type="scientific">Tanacetum cinerariifolium</name>
    <name type="common">Dalmatian daisy</name>
    <name type="synonym">Chrysanthemum cinerariifolium</name>
    <dbReference type="NCBI Taxonomy" id="118510"/>
    <lineage>
        <taxon>Eukaryota</taxon>
        <taxon>Viridiplantae</taxon>
        <taxon>Streptophyta</taxon>
        <taxon>Embryophyta</taxon>
        <taxon>Tracheophyta</taxon>
        <taxon>Spermatophyta</taxon>
        <taxon>Magnoliopsida</taxon>
        <taxon>eudicotyledons</taxon>
        <taxon>Gunneridae</taxon>
        <taxon>Pentapetalae</taxon>
        <taxon>asterids</taxon>
        <taxon>campanulids</taxon>
        <taxon>Asterales</taxon>
        <taxon>Asteraceae</taxon>
        <taxon>Asteroideae</taxon>
        <taxon>Anthemideae</taxon>
        <taxon>Anthemidinae</taxon>
        <taxon>Tanacetum</taxon>
    </lineage>
</organism>